<feature type="transmembrane region" description="Helical" evidence="1">
    <location>
        <begin position="198"/>
        <end position="219"/>
    </location>
</feature>
<dbReference type="Proteomes" id="UP000190897">
    <property type="component" value="Unassembled WGS sequence"/>
</dbReference>
<dbReference type="AlphaFoldDB" id="A0A1T5G592"/>
<evidence type="ECO:0000313" key="3">
    <source>
        <dbReference type="EMBL" id="SKC03643.1"/>
    </source>
</evidence>
<dbReference type="PANTHER" id="PTHR40407">
    <property type="entry name" value="MEMBRANE PROTEIN-LIKE PROTEIN"/>
    <property type="match status" value="1"/>
</dbReference>
<evidence type="ECO:0000313" key="4">
    <source>
        <dbReference type="Proteomes" id="UP000190897"/>
    </source>
</evidence>
<protein>
    <submittedName>
        <fullName evidence="3">Uncharacterized membrane protein</fullName>
    </submittedName>
</protein>
<feature type="domain" description="Heparan-alpha-glucosaminide N-acetyltransferase catalytic" evidence="2">
    <location>
        <begin position="19"/>
        <end position="228"/>
    </location>
</feature>
<feature type="transmembrane region" description="Helical" evidence="1">
    <location>
        <begin position="128"/>
        <end position="147"/>
    </location>
</feature>
<keyword evidence="1" id="KW-0812">Transmembrane</keyword>
<dbReference type="STRING" id="651661.SAMN05660293_03682"/>
<sequence length="398" mass="46083">MVQVFVDKPLYMTSLTNSRIESIDLLKGFVMVLMALDHTRDYFYHSAAFFDISNPAHATLPVYLTRIITHVCAPTFSFLAGVSAFMSGRHRTKANLSVILIKRGLWLIFMELTIIAFAWYLNVEFTNIDLAVIWVLGVSMIALAGLIHLPLNVIFMISILLIAGHNLLDSVHLNTMWWGILHEVYSTKILGGNVTLTIVYPIIPWIAVMSLGYYFGQFYQSSFKTEYRQKLFNLIGLGSIFLFIVIRWANVYGDPVPWIHLRTTGRTFMSFFNVNKYPPSLCYLLFTLTFTFLFLANSEKWKGKLVDFFCVFGRVPFFYYILHLYTIRILGMVLAQLTGYGWKSAIQHDFEIDLKGFGFSLPVVYLIWIAVIVALYPVCKKFDRYKQSHRQQWWLSYL</sequence>
<feature type="transmembrane region" description="Helical" evidence="1">
    <location>
        <begin position="105"/>
        <end position="122"/>
    </location>
</feature>
<accession>A0A1T5G592</accession>
<keyword evidence="1" id="KW-1133">Transmembrane helix</keyword>
<feature type="transmembrane region" description="Helical" evidence="1">
    <location>
        <begin position="231"/>
        <end position="249"/>
    </location>
</feature>
<feature type="transmembrane region" description="Helical" evidence="1">
    <location>
        <begin position="63"/>
        <end position="85"/>
    </location>
</feature>
<dbReference type="EMBL" id="FUZA01000005">
    <property type="protein sequence ID" value="SKC03643.1"/>
    <property type="molecule type" value="Genomic_DNA"/>
</dbReference>
<dbReference type="Pfam" id="PF07786">
    <property type="entry name" value="HGSNAT_cat"/>
    <property type="match status" value="1"/>
</dbReference>
<organism evidence="3 4">
    <name type="scientific">Dyadobacter psychrophilus</name>
    <dbReference type="NCBI Taxonomy" id="651661"/>
    <lineage>
        <taxon>Bacteria</taxon>
        <taxon>Pseudomonadati</taxon>
        <taxon>Bacteroidota</taxon>
        <taxon>Cytophagia</taxon>
        <taxon>Cytophagales</taxon>
        <taxon>Spirosomataceae</taxon>
        <taxon>Dyadobacter</taxon>
    </lineage>
</organism>
<dbReference type="PANTHER" id="PTHR40407:SF1">
    <property type="entry name" value="HEPARAN-ALPHA-GLUCOSAMINIDE N-ACETYLTRANSFERASE CATALYTIC DOMAIN-CONTAINING PROTEIN"/>
    <property type="match status" value="1"/>
</dbReference>
<keyword evidence="4" id="KW-1185">Reference proteome</keyword>
<gene>
    <name evidence="3" type="ORF">SAMN05660293_03682</name>
</gene>
<name>A0A1T5G592_9BACT</name>
<feature type="transmembrane region" description="Helical" evidence="1">
    <location>
        <begin position="317"/>
        <end position="337"/>
    </location>
</feature>
<evidence type="ECO:0000256" key="1">
    <source>
        <dbReference type="SAM" id="Phobius"/>
    </source>
</evidence>
<feature type="transmembrane region" description="Helical" evidence="1">
    <location>
        <begin position="277"/>
        <end position="296"/>
    </location>
</feature>
<keyword evidence="1" id="KW-0472">Membrane</keyword>
<dbReference type="InterPro" id="IPR012429">
    <property type="entry name" value="HGSNAT_cat"/>
</dbReference>
<reference evidence="4" key="1">
    <citation type="submission" date="2017-02" db="EMBL/GenBank/DDBJ databases">
        <authorList>
            <person name="Varghese N."/>
            <person name="Submissions S."/>
        </authorList>
    </citation>
    <scope>NUCLEOTIDE SEQUENCE [LARGE SCALE GENOMIC DNA]</scope>
    <source>
        <strain evidence="4">DSM 22270</strain>
    </source>
</reference>
<proteinExistence type="predicted"/>
<evidence type="ECO:0000259" key="2">
    <source>
        <dbReference type="Pfam" id="PF07786"/>
    </source>
</evidence>
<feature type="transmembrane region" description="Helical" evidence="1">
    <location>
        <begin position="154"/>
        <end position="178"/>
    </location>
</feature>
<feature type="transmembrane region" description="Helical" evidence="1">
    <location>
        <begin position="357"/>
        <end position="379"/>
    </location>
</feature>